<name>A0AAP3E0Q2_9EURY</name>
<dbReference type="Proteomes" id="UP001320972">
    <property type="component" value="Unassembled WGS sequence"/>
</dbReference>
<reference evidence="3 5" key="1">
    <citation type="submission" date="2022-09" db="EMBL/GenBank/DDBJ databases">
        <title>Enrichment on poylsaccharides allowed isolation of novel metabolic and taxonomic groups of Haloarchaea.</title>
        <authorList>
            <person name="Sorokin D.Y."/>
            <person name="Elcheninov A.G."/>
            <person name="Khizhniak T.V."/>
            <person name="Kolganova T.V."/>
            <person name="Kublanov I.V."/>
        </authorList>
    </citation>
    <scope>NUCLEOTIDE SEQUENCE</scope>
    <source>
        <strain evidence="4 5">AArc-m2/3/4</strain>
        <strain evidence="3">AArc-xg1-1</strain>
    </source>
</reference>
<evidence type="ECO:0000259" key="2">
    <source>
        <dbReference type="Pfam" id="PF24351"/>
    </source>
</evidence>
<keyword evidence="5" id="KW-1185">Reference proteome</keyword>
<gene>
    <name evidence="4" type="ORF">OB955_08070</name>
    <name evidence="3" type="ORF">OB960_04500</name>
</gene>
<evidence type="ECO:0000256" key="1">
    <source>
        <dbReference type="SAM" id="MobiDB-lite"/>
    </source>
</evidence>
<dbReference type="AlphaFoldDB" id="A0AAP3E0Q2"/>
<dbReference type="RefSeq" id="WP_338002504.1">
    <property type="nucleotide sequence ID" value="NZ_JAOPKA010000002.1"/>
</dbReference>
<feature type="compositionally biased region" description="Acidic residues" evidence="1">
    <location>
        <begin position="19"/>
        <end position="33"/>
    </location>
</feature>
<sequence>MSHDIDAHDHSGTDRTDELELEVEPEPEPESEVDSPSRPPLEHVTVENDDAPDECALFPCEATESELHTTWITAQEGSFVDLESMR</sequence>
<evidence type="ECO:0000313" key="6">
    <source>
        <dbReference type="Proteomes" id="UP001321018"/>
    </source>
</evidence>
<dbReference type="EMBL" id="JAOPKB010000003">
    <property type="protein sequence ID" value="MCU4972693.1"/>
    <property type="molecule type" value="Genomic_DNA"/>
</dbReference>
<protein>
    <recommendedName>
        <fullName evidence="2">DUF7511 domain-containing protein</fullName>
    </recommendedName>
</protein>
<feature type="compositionally biased region" description="Basic and acidic residues" evidence="1">
    <location>
        <begin position="1"/>
        <end position="18"/>
    </location>
</feature>
<dbReference type="Pfam" id="PF24351">
    <property type="entry name" value="DUF7511"/>
    <property type="match status" value="1"/>
</dbReference>
<dbReference type="Proteomes" id="UP001321018">
    <property type="component" value="Unassembled WGS sequence"/>
</dbReference>
<dbReference type="InterPro" id="IPR055933">
    <property type="entry name" value="DUF7511"/>
</dbReference>
<comment type="caution">
    <text evidence="3">The sequence shown here is derived from an EMBL/GenBank/DDBJ whole genome shotgun (WGS) entry which is preliminary data.</text>
</comment>
<organism evidence="3 6">
    <name type="scientific">Natronoglomus mannanivorans</name>
    <dbReference type="NCBI Taxonomy" id="2979990"/>
    <lineage>
        <taxon>Archaea</taxon>
        <taxon>Methanobacteriati</taxon>
        <taxon>Methanobacteriota</taxon>
        <taxon>Stenosarchaea group</taxon>
        <taxon>Halobacteria</taxon>
        <taxon>Halobacteriales</taxon>
        <taxon>Natrialbaceae</taxon>
        <taxon>Natronoglomus</taxon>
    </lineage>
</organism>
<evidence type="ECO:0000313" key="4">
    <source>
        <dbReference type="EMBL" id="MCU4972693.1"/>
    </source>
</evidence>
<dbReference type="EMBL" id="JAOPKA010000002">
    <property type="protein sequence ID" value="MCU4740660.1"/>
    <property type="molecule type" value="Genomic_DNA"/>
</dbReference>
<feature type="region of interest" description="Disordered" evidence="1">
    <location>
        <begin position="1"/>
        <end position="50"/>
    </location>
</feature>
<evidence type="ECO:0000313" key="3">
    <source>
        <dbReference type="EMBL" id="MCU4740660.1"/>
    </source>
</evidence>
<evidence type="ECO:0000313" key="5">
    <source>
        <dbReference type="Proteomes" id="UP001320972"/>
    </source>
</evidence>
<accession>A0AAP3E0Q2</accession>
<proteinExistence type="predicted"/>
<feature type="domain" description="DUF7511" evidence="2">
    <location>
        <begin position="41"/>
        <end position="86"/>
    </location>
</feature>